<evidence type="ECO:0000313" key="7">
    <source>
        <dbReference type="EMBL" id="KRQ87096.1"/>
    </source>
</evidence>
<dbReference type="Pfam" id="PF22740">
    <property type="entry name" value="PapZ_C"/>
    <property type="match status" value="1"/>
</dbReference>
<dbReference type="AlphaFoldDB" id="A0A0R3JUC0"/>
<evidence type="ECO:0000256" key="2">
    <source>
        <dbReference type="ARBA" id="ARBA00022840"/>
    </source>
</evidence>
<dbReference type="PIRSF" id="PIRSF005052">
    <property type="entry name" value="P-loopkin"/>
    <property type="match status" value="1"/>
</dbReference>
<dbReference type="RefSeq" id="WP_057977551.1">
    <property type="nucleotide sequence ID" value="NZ_LKHP01000004.1"/>
</dbReference>
<name>A0A0R3JUC0_CALMK</name>
<dbReference type="InterPro" id="IPR005337">
    <property type="entry name" value="RapZ-like"/>
</dbReference>
<feature type="binding site" evidence="4">
    <location>
        <begin position="59"/>
        <end position="62"/>
    </location>
    <ligand>
        <name>GTP</name>
        <dbReference type="ChEBI" id="CHEBI:37565"/>
    </ligand>
</feature>
<keyword evidence="8" id="KW-1185">Reference proteome</keyword>
<protein>
    <submittedName>
        <fullName evidence="7">GlmZ(SRNA)-inactivating NTPase</fullName>
    </submittedName>
</protein>
<dbReference type="InterPro" id="IPR027417">
    <property type="entry name" value="P-loop_NTPase"/>
</dbReference>
<dbReference type="Pfam" id="PF03668">
    <property type="entry name" value="RapZ-like_N"/>
    <property type="match status" value="1"/>
</dbReference>
<dbReference type="PANTHER" id="PTHR30448:SF0">
    <property type="entry name" value="RNASE ADAPTER PROTEIN RAPZ"/>
    <property type="match status" value="1"/>
</dbReference>
<dbReference type="PANTHER" id="PTHR30448">
    <property type="entry name" value="RNASE ADAPTER PROTEIN RAPZ"/>
    <property type="match status" value="1"/>
</dbReference>
<dbReference type="HAMAP" id="MF_00636">
    <property type="entry name" value="RapZ_like"/>
    <property type="match status" value="1"/>
</dbReference>
<dbReference type="OrthoDB" id="9784461at2"/>
<dbReference type="InterPro" id="IPR053930">
    <property type="entry name" value="RapZ-like_N"/>
</dbReference>
<dbReference type="GO" id="GO:0005524">
    <property type="term" value="F:ATP binding"/>
    <property type="evidence" value="ECO:0007669"/>
    <property type="project" value="UniProtKB-UniRule"/>
</dbReference>
<dbReference type="PATRIC" id="fig|908809.3.peg.904"/>
<accession>A0A0R3JUC0</accession>
<evidence type="ECO:0000313" key="8">
    <source>
        <dbReference type="Proteomes" id="UP000052015"/>
    </source>
</evidence>
<keyword evidence="3 4" id="KW-0342">GTP-binding</keyword>
<reference evidence="7 8" key="1">
    <citation type="submission" date="2015-09" db="EMBL/GenBank/DDBJ databases">
        <title>Draft genome sequence of a Caloramator mitchellensis, a moderate thermophile from the Great Artesian Basin of Australia.</title>
        <authorList>
            <person name="Patel B.K."/>
        </authorList>
    </citation>
    <scope>NUCLEOTIDE SEQUENCE [LARGE SCALE GENOMIC DNA]</scope>
    <source>
        <strain evidence="7 8">VF08</strain>
    </source>
</reference>
<keyword evidence="1 4" id="KW-0547">Nucleotide-binding</keyword>
<dbReference type="NCBIfam" id="NF003828">
    <property type="entry name" value="PRK05416.1"/>
    <property type="match status" value="1"/>
</dbReference>
<evidence type="ECO:0000256" key="1">
    <source>
        <dbReference type="ARBA" id="ARBA00022741"/>
    </source>
</evidence>
<dbReference type="InterPro" id="IPR053931">
    <property type="entry name" value="RapZ_C"/>
</dbReference>
<evidence type="ECO:0000259" key="6">
    <source>
        <dbReference type="Pfam" id="PF22740"/>
    </source>
</evidence>
<organism evidence="7 8">
    <name type="scientific">Caloramator mitchellensis</name>
    <dbReference type="NCBI Taxonomy" id="908809"/>
    <lineage>
        <taxon>Bacteria</taxon>
        <taxon>Bacillati</taxon>
        <taxon>Bacillota</taxon>
        <taxon>Clostridia</taxon>
        <taxon>Eubacteriales</taxon>
        <taxon>Clostridiaceae</taxon>
        <taxon>Caloramator</taxon>
    </lineage>
</organism>
<feature type="domain" description="RapZ C-terminal" evidence="6">
    <location>
        <begin position="164"/>
        <end position="282"/>
    </location>
</feature>
<dbReference type="Proteomes" id="UP000052015">
    <property type="component" value="Unassembled WGS sequence"/>
</dbReference>
<comment type="caution">
    <text evidence="7">The sequence shown here is derived from an EMBL/GenBank/DDBJ whole genome shotgun (WGS) entry which is preliminary data.</text>
</comment>
<gene>
    <name evidence="7" type="ORF">ABG79_00894</name>
</gene>
<dbReference type="EMBL" id="LKHP01000004">
    <property type="protein sequence ID" value="KRQ87096.1"/>
    <property type="molecule type" value="Genomic_DNA"/>
</dbReference>
<evidence type="ECO:0000256" key="3">
    <source>
        <dbReference type="ARBA" id="ARBA00023134"/>
    </source>
</evidence>
<dbReference type="STRING" id="908809.ABG79_00894"/>
<dbReference type="Gene3D" id="3.40.50.300">
    <property type="entry name" value="P-loop containing nucleotide triphosphate hydrolases"/>
    <property type="match status" value="1"/>
</dbReference>
<feature type="binding site" evidence="4">
    <location>
        <begin position="8"/>
        <end position="15"/>
    </location>
    <ligand>
        <name>ATP</name>
        <dbReference type="ChEBI" id="CHEBI:30616"/>
    </ligand>
</feature>
<proteinExistence type="inferred from homology"/>
<keyword evidence="2 4" id="KW-0067">ATP-binding</keyword>
<dbReference type="GO" id="GO:0005525">
    <property type="term" value="F:GTP binding"/>
    <property type="evidence" value="ECO:0007669"/>
    <property type="project" value="UniProtKB-UniRule"/>
</dbReference>
<dbReference type="SUPFAM" id="SSF52540">
    <property type="entry name" value="P-loop containing nucleoside triphosphate hydrolases"/>
    <property type="match status" value="1"/>
</dbReference>
<evidence type="ECO:0000256" key="4">
    <source>
        <dbReference type="HAMAP-Rule" id="MF_00636"/>
    </source>
</evidence>
<evidence type="ECO:0000259" key="5">
    <source>
        <dbReference type="Pfam" id="PF03668"/>
    </source>
</evidence>
<feature type="domain" description="RapZ-like N-terminal" evidence="5">
    <location>
        <begin position="1"/>
        <end position="155"/>
    </location>
</feature>
<sequence length="292" mass="33681">MNFVIVTGLSGAGKSQTVRFLEDFGYFCIDNLPPSLIPKFAEICSQTQGKIEKVAIVIDIRGREFFNDLFKSLKMLQNMGYNYEILFLEAKDEVLVKRYKETRRNHPLAHDGNIFEAITRERNKLSEVRNQAKHIVDTTDLLPRQLREELEKIFVEGETFESLVITVSSFGFKYGIPIDADIVFDVRFLPNPYYIEELKRFSGLEDNIRDYVLQWPEANEFLNKINEMLEFLIPHYIKEGKSRLVIAIGCTGGRHRSVVLASEIFNSLKKNGHTVLITHRDIGKDVSGEIKR</sequence>